<dbReference type="PROSITE" id="PS00844">
    <property type="entry name" value="DALA_DALA_LIGASE_2"/>
    <property type="match status" value="1"/>
</dbReference>
<protein>
    <recommendedName>
        <fullName evidence="19 22">D-alanine--D-alanine ligase</fullName>
        <ecNumber evidence="6 22">6.3.2.4</ecNumber>
    </recommendedName>
    <alternativeName>
        <fullName evidence="21 22">D-Ala-D-Ala ligase</fullName>
    </alternativeName>
    <alternativeName>
        <fullName evidence="20 22">D-alanylalanine synthetase</fullName>
    </alternativeName>
</protein>
<dbReference type="EMBL" id="CP002028">
    <property type="protein sequence ID" value="ADG82040.1"/>
    <property type="molecule type" value="Genomic_DNA"/>
</dbReference>
<dbReference type="GO" id="GO:0008716">
    <property type="term" value="F:D-alanine-D-alanine ligase activity"/>
    <property type="evidence" value="ECO:0007669"/>
    <property type="project" value="UniProtKB-UniRule"/>
</dbReference>
<evidence type="ECO:0000256" key="24">
    <source>
        <dbReference type="PIRSR" id="PIRSR039102-2"/>
    </source>
</evidence>
<feature type="binding site" evidence="24">
    <location>
        <begin position="182"/>
        <end position="184"/>
    </location>
    <ligand>
        <name>ATP</name>
        <dbReference type="ChEBI" id="CHEBI:30616"/>
    </ligand>
</feature>
<evidence type="ECO:0000256" key="18">
    <source>
        <dbReference type="ARBA" id="ARBA00060592"/>
    </source>
</evidence>
<evidence type="ECO:0000256" key="8">
    <source>
        <dbReference type="ARBA" id="ARBA00022598"/>
    </source>
</evidence>
<feature type="binding site" evidence="24">
    <location>
        <position position="137"/>
    </location>
    <ligand>
        <name>ATP</name>
        <dbReference type="ChEBI" id="CHEBI:30616"/>
    </ligand>
</feature>
<dbReference type="PIRSF" id="PIRSF039102">
    <property type="entry name" value="Ddl/VanB"/>
    <property type="match status" value="1"/>
</dbReference>
<keyword evidence="10 24" id="KW-0547">Nucleotide-binding</keyword>
<dbReference type="PROSITE" id="PS00843">
    <property type="entry name" value="DALA_DALA_LIGASE_1"/>
    <property type="match status" value="1"/>
</dbReference>
<feature type="domain" description="ATP-grasp" evidence="27">
    <location>
        <begin position="141"/>
        <end position="347"/>
    </location>
</feature>
<dbReference type="HOGENOM" id="CLU_039268_0_0_9"/>
<dbReference type="InterPro" id="IPR005905">
    <property type="entry name" value="D_ala_D_ala"/>
</dbReference>
<comment type="catalytic activity">
    <reaction evidence="17 22">
        <text>2 D-alanine + ATP = D-alanyl-D-alanine + ADP + phosphate + H(+)</text>
        <dbReference type="Rhea" id="RHEA:11224"/>
        <dbReference type="ChEBI" id="CHEBI:15378"/>
        <dbReference type="ChEBI" id="CHEBI:30616"/>
        <dbReference type="ChEBI" id="CHEBI:43474"/>
        <dbReference type="ChEBI" id="CHEBI:57416"/>
        <dbReference type="ChEBI" id="CHEBI:57822"/>
        <dbReference type="ChEBI" id="CHEBI:456216"/>
        <dbReference type="EC" id="6.3.2.4"/>
    </reaction>
</comment>
<dbReference type="NCBIfam" id="NF002378">
    <property type="entry name" value="PRK01372.1"/>
    <property type="match status" value="1"/>
</dbReference>
<dbReference type="InterPro" id="IPR011127">
    <property type="entry name" value="Dala_Dala_lig_N"/>
</dbReference>
<dbReference type="OrthoDB" id="9813261at2"/>
<dbReference type="FunFam" id="3.30.1490.20:FF:000007">
    <property type="entry name" value="D-alanine--D-alanine ligase"/>
    <property type="match status" value="1"/>
</dbReference>
<dbReference type="Gene3D" id="3.30.470.20">
    <property type="entry name" value="ATP-grasp fold, B domain"/>
    <property type="match status" value="1"/>
</dbReference>
<dbReference type="GO" id="GO:0009252">
    <property type="term" value="P:peptidoglycan biosynthetic process"/>
    <property type="evidence" value="ECO:0007669"/>
    <property type="project" value="UniProtKB-UniRule"/>
</dbReference>
<feature type="binding site" evidence="24">
    <location>
        <begin position="190"/>
        <end position="191"/>
    </location>
    <ligand>
        <name>ATP</name>
        <dbReference type="ChEBI" id="CHEBI:30616"/>
    </ligand>
</feature>
<dbReference type="KEGG" id="tjr:TherJR_1176"/>
<dbReference type="NCBIfam" id="TIGR01205">
    <property type="entry name" value="D_ala_D_alaTIGR"/>
    <property type="match status" value="1"/>
</dbReference>
<evidence type="ECO:0000313" key="29">
    <source>
        <dbReference type="Proteomes" id="UP000002377"/>
    </source>
</evidence>
<evidence type="ECO:0000256" key="14">
    <source>
        <dbReference type="ARBA" id="ARBA00022984"/>
    </source>
</evidence>
<evidence type="ECO:0000313" key="28">
    <source>
        <dbReference type="EMBL" id="ADG82040.1"/>
    </source>
</evidence>
<comment type="function">
    <text evidence="2 22">Cell wall formation.</text>
</comment>
<accession>D5XEG9</accession>
<proteinExistence type="inferred from homology"/>
<comment type="subcellular location">
    <subcellularLocation>
        <location evidence="3 22">Cytoplasm</location>
    </subcellularLocation>
</comment>
<evidence type="ECO:0000256" key="13">
    <source>
        <dbReference type="ARBA" id="ARBA00022960"/>
    </source>
</evidence>
<evidence type="ECO:0000259" key="27">
    <source>
        <dbReference type="PROSITE" id="PS50975"/>
    </source>
</evidence>
<keyword evidence="13 22" id="KW-0133">Cell shape</keyword>
<dbReference type="GO" id="GO:0008360">
    <property type="term" value="P:regulation of cell shape"/>
    <property type="evidence" value="ECO:0007669"/>
    <property type="project" value="UniProtKB-KW"/>
</dbReference>
<evidence type="ECO:0000256" key="5">
    <source>
        <dbReference type="ARBA" id="ARBA00010871"/>
    </source>
</evidence>
<evidence type="ECO:0000256" key="4">
    <source>
        <dbReference type="ARBA" id="ARBA00004752"/>
    </source>
</evidence>
<dbReference type="EC" id="6.3.2.4" evidence="6 22"/>
<comment type="pathway">
    <text evidence="4 22">Cell wall biogenesis; peptidoglycan biosynthesis.</text>
</comment>
<dbReference type="eggNOG" id="COG1181">
    <property type="taxonomic scope" value="Bacteria"/>
</dbReference>
<keyword evidence="16 22" id="KW-0961">Cell wall biogenesis/degradation</keyword>
<dbReference type="InterPro" id="IPR000291">
    <property type="entry name" value="D-Ala_lig_Van_CS"/>
</dbReference>
<dbReference type="PANTHER" id="PTHR23132:SF25">
    <property type="entry name" value="D-ALANINE--D-ALANINE LIGASE A"/>
    <property type="match status" value="1"/>
</dbReference>
<evidence type="ECO:0000256" key="23">
    <source>
        <dbReference type="PIRSR" id="PIRSR039102-1"/>
    </source>
</evidence>
<comment type="cofactor">
    <cofactor evidence="25">
        <name>Mg(2+)</name>
        <dbReference type="ChEBI" id="CHEBI:18420"/>
    </cofactor>
    <cofactor evidence="25">
        <name>Mn(2+)</name>
        <dbReference type="ChEBI" id="CHEBI:29035"/>
    </cofactor>
    <text evidence="25">Binds 2 magnesium or manganese ions per subunit.</text>
</comment>
<feature type="active site" evidence="23">
    <location>
        <position position="325"/>
    </location>
</feature>
<dbReference type="GO" id="GO:0046872">
    <property type="term" value="F:metal ion binding"/>
    <property type="evidence" value="ECO:0007669"/>
    <property type="project" value="UniProtKB-KW"/>
</dbReference>
<keyword evidence="12 25" id="KW-0460">Magnesium</keyword>
<evidence type="ECO:0000256" key="9">
    <source>
        <dbReference type="ARBA" id="ARBA00022723"/>
    </source>
</evidence>
<evidence type="ECO:0000256" key="12">
    <source>
        <dbReference type="ARBA" id="ARBA00022842"/>
    </source>
</evidence>
<evidence type="ECO:0000256" key="20">
    <source>
        <dbReference type="ARBA" id="ARBA00076288"/>
    </source>
</evidence>
<reference evidence="28 29" key="1">
    <citation type="submission" date="2010-05" db="EMBL/GenBank/DDBJ databases">
        <title>Complete sequence of Thermincola sp. JR.</title>
        <authorList>
            <consortium name="US DOE Joint Genome Institute"/>
            <person name="Lucas S."/>
            <person name="Copeland A."/>
            <person name="Lapidus A."/>
            <person name="Cheng J.-F."/>
            <person name="Bruce D."/>
            <person name="Goodwin L."/>
            <person name="Pitluck S."/>
            <person name="Chertkov O."/>
            <person name="Detter J.C."/>
            <person name="Han C."/>
            <person name="Tapia R."/>
            <person name="Land M."/>
            <person name="Hauser L."/>
            <person name="Kyrpides N."/>
            <person name="Mikhailova N."/>
            <person name="Hazen T.C."/>
            <person name="Woyke T."/>
        </authorList>
    </citation>
    <scope>NUCLEOTIDE SEQUENCE [LARGE SCALE GENOMIC DNA]</scope>
    <source>
        <strain evidence="28 29">JR</strain>
    </source>
</reference>
<evidence type="ECO:0000256" key="26">
    <source>
        <dbReference type="PROSITE-ProRule" id="PRU00409"/>
    </source>
</evidence>
<dbReference type="InterPro" id="IPR013815">
    <property type="entry name" value="ATP_grasp_subdomain_1"/>
</dbReference>
<dbReference type="NCBIfam" id="NF002528">
    <property type="entry name" value="PRK01966.1-4"/>
    <property type="match status" value="1"/>
</dbReference>
<dbReference type="STRING" id="635013.TherJR_1176"/>
<keyword evidence="29" id="KW-1185">Reference proteome</keyword>
<dbReference type="RefSeq" id="WP_013120059.1">
    <property type="nucleotide sequence ID" value="NC_014152.1"/>
</dbReference>
<feature type="binding site" evidence="25">
    <location>
        <position position="314"/>
    </location>
    <ligand>
        <name>Mg(2+)</name>
        <dbReference type="ChEBI" id="CHEBI:18420"/>
        <label>2</label>
    </ligand>
</feature>
<name>D5XEG9_THEPJ</name>
<dbReference type="UniPathway" id="UPA00219"/>
<dbReference type="HAMAP" id="MF_00047">
    <property type="entry name" value="Dala_Dala_lig"/>
    <property type="match status" value="1"/>
</dbReference>
<comment type="similarity">
    <text evidence="5 22">Belongs to the D-alanine--D-alanine ligase family.</text>
</comment>
<dbReference type="GO" id="GO:0005829">
    <property type="term" value="C:cytosol"/>
    <property type="evidence" value="ECO:0007669"/>
    <property type="project" value="TreeGrafter"/>
</dbReference>
<dbReference type="SUPFAM" id="SSF56059">
    <property type="entry name" value="Glutathione synthetase ATP-binding domain-like"/>
    <property type="match status" value="1"/>
</dbReference>
<comment type="cofactor">
    <cofactor evidence="1">
        <name>Mn(2+)</name>
        <dbReference type="ChEBI" id="CHEBI:29035"/>
    </cofactor>
</comment>
<feature type="binding site" evidence="25">
    <location>
        <position position="316"/>
    </location>
    <ligand>
        <name>Mg(2+)</name>
        <dbReference type="ChEBI" id="CHEBI:18420"/>
        <label>2</label>
    </ligand>
</feature>
<evidence type="ECO:0000256" key="7">
    <source>
        <dbReference type="ARBA" id="ARBA00022490"/>
    </source>
</evidence>
<dbReference type="GO" id="GO:0071555">
    <property type="term" value="P:cell wall organization"/>
    <property type="evidence" value="ECO:0007669"/>
    <property type="project" value="UniProtKB-KW"/>
</dbReference>
<evidence type="ECO:0000256" key="11">
    <source>
        <dbReference type="ARBA" id="ARBA00022840"/>
    </source>
</evidence>
<evidence type="ECO:0000256" key="22">
    <source>
        <dbReference type="HAMAP-Rule" id="MF_00047"/>
    </source>
</evidence>
<evidence type="ECO:0000256" key="15">
    <source>
        <dbReference type="ARBA" id="ARBA00023211"/>
    </source>
</evidence>
<keyword evidence="8 22" id="KW-0436">Ligase</keyword>
<dbReference type="InterPro" id="IPR011095">
    <property type="entry name" value="Dala_Dala_lig_C"/>
</dbReference>
<evidence type="ECO:0000256" key="6">
    <source>
        <dbReference type="ARBA" id="ARBA00012216"/>
    </source>
</evidence>
<feature type="binding site" evidence="25">
    <location>
        <position position="314"/>
    </location>
    <ligand>
        <name>Mg(2+)</name>
        <dbReference type="ChEBI" id="CHEBI:18420"/>
        <label>1</label>
    </ligand>
</feature>
<comment type="pathway">
    <text evidence="18">Glycan biosynthesis.</text>
</comment>
<feature type="binding site" evidence="25">
    <location>
        <position position="300"/>
    </location>
    <ligand>
        <name>Mg(2+)</name>
        <dbReference type="ChEBI" id="CHEBI:18420"/>
        <label>1</label>
    </ligand>
</feature>
<keyword evidence="9 25" id="KW-0479">Metal-binding</keyword>
<dbReference type="AlphaFoldDB" id="D5XEG9"/>
<gene>
    <name evidence="22" type="primary">ddl</name>
    <name evidence="28" type="ordered locus">TherJR_1176</name>
</gene>
<dbReference type="SUPFAM" id="SSF52440">
    <property type="entry name" value="PreATP-grasp domain"/>
    <property type="match status" value="1"/>
</dbReference>
<dbReference type="PANTHER" id="PTHR23132">
    <property type="entry name" value="D-ALANINE--D-ALANINE LIGASE"/>
    <property type="match status" value="1"/>
</dbReference>
<dbReference type="Pfam" id="PF01820">
    <property type="entry name" value="Dala_Dala_lig_N"/>
    <property type="match status" value="1"/>
</dbReference>
<dbReference type="Proteomes" id="UP000002377">
    <property type="component" value="Chromosome"/>
</dbReference>
<dbReference type="InterPro" id="IPR016185">
    <property type="entry name" value="PreATP-grasp_dom_sf"/>
</dbReference>
<dbReference type="NCBIfam" id="NF002526">
    <property type="entry name" value="PRK01966.1-2"/>
    <property type="match status" value="1"/>
</dbReference>
<dbReference type="Pfam" id="PF07478">
    <property type="entry name" value="Dala_Dala_lig_C"/>
    <property type="match status" value="1"/>
</dbReference>
<evidence type="ECO:0000256" key="10">
    <source>
        <dbReference type="ARBA" id="ARBA00022741"/>
    </source>
</evidence>
<feature type="binding site" evidence="24">
    <location>
        <begin position="220"/>
        <end position="227"/>
    </location>
    <ligand>
        <name>ATP</name>
        <dbReference type="ChEBI" id="CHEBI:30616"/>
    </ligand>
</feature>
<evidence type="ECO:0000256" key="25">
    <source>
        <dbReference type="PIRSR" id="PIRSR039102-3"/>
    </source>
</evidence>
<evidence type="ECO:0000256" key="21">
    <source>
        <dbReference type="ARBA" id="ARBA00077154"/>
    </source>
</evidence>
<dbReference type="InterPro" id="IPR011761">
    <property type="entry name" value="ATP-grasp"/>
</dbReference>
<organism evidence="28 29">
    <name type="scientific">Thermincola potens (strain JR)</name>
    <dbReference type="NCBI Taxonomy" id="635013"/>
    <lineage>
        <taxon>Bacteria</taxon>
        <taxon>Bacillati</taxon>
        <taxon>Bacillota</taxon>
        <taxon>Clostridia</taxon>
        <taxon>Eubacteriales</taxon>
        <taxon>Thermincolaceae</taxon>
        <taxon>Thermincola</taxon>
    </lineage>
</organism>
<evidence type="ECO:0000256" key="19">
    <source>
        <dbReference type="ARBA" id="ARBA00068427"/>
    </source>
</evidence>
<evidence type="ECO:0000256" key="17">
    <source>
        <dbReference type="ARBA" id="ARBA00047614"/>
    </source>
</evidence>
<feature type="active site" evidence="23">
    <location>
        <position position="190"/>
    </location>
</feature>
<feature type="binding site" evidence="24">
    <location>
        <begin position="313"/>
        <end position="314"/>
    </location>
    <ligand>
        <name>ATP</name>
        <dbReference type="ChEBI" id="CHEBI:30616"/>
    </ligand>
</feature>
<sequence length="365" mass="40380">MKKNRVAVIFGGKSGEHEVSLASANSVLQALNKEKYEIIPIKISREGKWYILSSLNTFDSNIKCEAAILADPTGDNLVNLQEKEPGQIFFTRESVDVVLPVLHGTFGEDGTLQGLLELANIPYVGCGVAASSVGMDKAMMKAMFAQHNLPQGKYLTFLRKEWEKDQDPICDEIETALGYPVFVKPANLGSSVGISKAANRDELVKAMHLACLYDRKVVVEENINGREIEVAVLGNDEPEASIAGEIVPCNDFYDYEAKYISGTSELKIPAPLDDKTMNEVRKLAVKAFKAIDGAGLSRVDFFIKKDTGEILINEINTLPGFTEISMYPKLWAATGLPYDKLLDRLIELAIERHQDKNRNKTVYSE</sequence>
<dbReference type="FunFam" id="3.30.470.20:FF:000008">
    <property type="entry name" value="D-alanine--D-alanine ligase"/>
    <property type="match status" value="1"/>
</dbReference>
<keyword evidence="15 25" id="KW-0464">Manganese</keyword>
<keyword evidence="11 26" id="KW-0067">ATP-binding</keyword>
<evidence type="ECO:0000256" key="16">
    <source>
        <dbReference type="ARBA" id="ARBA00023316"/>
    </source>
</evidence>
<evidence type="ECO:0000256" key="2">
    <source>
        <dbReference type="ARBA" id="ARBA00003921"/>
    </source>
</evidence>
<feature type="active site" evidence="23">
    <location>
        <position position="16"/>
    </location>
</feature>
<dbReference type="Gene3D" id="3.30.1490.20">
    <property type="entry name" value="ATP-grasp fold, A domain"/>
    <property type="match status" value="1"/>
</dbReference>
<dbReference type="Gene3D" id="3.40.50.20">
    <property type="match status" value="1"/>
</dbReference>
<keyword evidence="14 22" id="KW-0573">Peptidoglycan synthesis</keyword>
<keyword evidence="7 22" id="KW-0963">Cytoplasm</keyword>
<evidence type="ECO:0000256" key="1">
    <source>
        <dbReference type="ARBA" id="ARBA00001936"/>
    </source>
</evidence>
<evidence type="ECO:0000256" key="3">
    <source>
        <dbReference type="ARBA" id="ARBA00004496"/>
    </source>
</evidence>
<dbReference type="GO" id="GO:0005524">
    <property type="term" value="F:ATP binding"/>
    <property type="evidence" value="ECO:0007669"/>
    <property type="project" value="UniProtKB-UniRule"/>
</dbReference>
<dbReference type="PROSITE" id="PS50975">
    <property type="entry name" value="ATP_GRASP"/>
    <property type="match status" value="1"/>
</dbReference>